<dbReference type="AlphaFoldDB" id="A0A836FHP8"/>
<dbReference type="PANTHER" id="PTHR46060:SF1">
    <property type="entry name" value="MARINER MOS1 TRANSPOSASE-LIKE PROTEIN"/>
    <property type="match status" value="1"/>
</dbReference>
<dbReference type="InterPro" id="IPR036388">
    <property type="entry name" value="WH-like_DNA-bd_sf"/>
</dbReference>
<organism evidence="2 3">
    <name type="scientific">Pseudoatta argentina</name>
    <dbReference type="NCBI Taxonomy" id="621737"/>
    <lineage>
        <taxon>Eukaryota</taxon>
        <taxon>Metazoa</taxon>
        <taxon>Ecdysozoa</taxon>
        <taxon>Arthropoda</taxon>
        <taxon>Hexapoda</taxon>
        <taxon>Insecta</taxon>
        <taxon>Pterygota</taxon>
        <taxon>Neoptera</taxon>
        <taxon>Endopterygota</taxon>
        <taxon>Hymenoptera</taxon>
        <taxon>Apocrita</taxon>
        <taxon>Aculeata</taxon>
        <taxon>Formicoidea</taxon>
        <taxon>Formicidae</taxon>
        <taxon>Myrmicinae</taxon>
        <taxon>Pseudoatta</taxon>
    </lineage>
</organism>
<accession>A0A836FHP8</accession>
<dbReference type="InterPro" id="IPR052709">
    <property type="entry name" value="Transposase-MT_Hybrid"/>
</dbReference>
<feature type="region of interest" description="Disordered" evidence="1">
    <location>
        <begin position="165"/>
        <end position="188"/>
    </location>
</feature>
<gene>
    <name evidence="2" type="ORF">G6Z78_0009100</name>
</gene>
<evidence type="ECO:0000313" key="2">
    <source>
        <dbReference type="EMBL" id="KAG5319318.1"/>
    </source>
</evidence>
<evidence type="ECO:0000256" key="1">
    <source>
        <dbReference type="SAM" id="MobiDB-lite"/>
    </source>
</evidence>
<dbReference type="EMBL" id="JAANIA010001745">
    <property type="protein sequence ID" value="KAG5319318.1"/>
    <property type="molecule type" value="Genomic_DNA"/>
</dbReference>
<dbReference type="Proteomes" id="UP000668214">
    <property type="component" value="Unassembled WGS sequence"/>
</dbReference>
<reference evidence="2" key="1">
    <citation type="submission" date="2020-02" db="EMBL/GenBank/DDBJ databases">
        <title>Relaxed selection underlies rapid genomic changes in the transitions from sociality to social parasitism in ants.</title>
        <authorList>
            <person name="Bi X."/>
        </authorList>
    </citation>
    <scope>NUCLEOTIDE SEQUENCE</scope>
    <source>
        <strain evidence="2">BGI-DK2014c</strain>
        <tissue evidence="2">Whole body</tissue>
    </source>
</reference>
<keyword evidence="3" id="KW-1185">Reference proteome</keyword>
<sequence>GDNALSDTTCRDSFRRFKNNDFQLEDKERSGAPKKFQDKELEQLLDEDPSQTLSELGKILQVNESTVSKRLKGLGMIQKQGHWAATPIGHDHRGKRGITASDWLEMGGTGVAKSERRQTWPWNGCGAAFACERRFRRCYCCFCRRCCCWLAAVVTGNRLVVLLPPPPSPPTPPPTTTTPPPPPPPPPQLTSLRLTRYRSHSVAGDERVDRLAKCHRFQGIFTFRAREVCSSSSSSFSFSCSSSSSSSSSSYLFLPRCSLAAPRRFHLAVLSVLLHLRTSPPSFLDTVHCLLPALPFHIHT</sequence>
<evidence type="ECO:0000313" key="3">
    <source>
        <dbReference type="Proteomes" id="UP000668214"/>
    </source>
</evidence>
<protein>
    <submittedName>
        <fullName evidence="2">MOS1T transposase</fullName>
    </submittedName>
</protein>
<dbReference type="PANTHER" id="PTHR46060">
    <property type="entry name" value="MARINER MOS1 TRANSPOSASE-LIKE PROTEIN"/>
    <property type="match status" value="1"/>
</dbReference>
<proteinExistence type="predicted"/>
<name>A0A836FHP8_9HYME</name>
<feature type="non-terminal residue" evidence="2">
    <location>
        <position position="300"/>
    </location>
</feature>
<feature type="non-terminal residue" evidence="2">
    <location>
        <position position="1"/>
    </location>
</feature>
<dbReference type="Gene3D" id="1.10.10.10">
    <property type="entry name" value="Winged helix-like DNA-binding domain superfamily/Winged helix DNA-binding domain"/>
    <property type="match status" value="1"/>
</dbReference>
<comment type="caution">
    <text evidence="2">The sequence shown here is derived from an EMBL/GenBank/DDBJ whole genome shotgun (WGS) entry which is preliminary data.</text>
</comment>